<dbReference type="GO" id="GO:0046872">
    <property type="term" value="F:metal ion binding"/>
    <property type="evidence" value="ECO:0007669"/>
    <property type="project" value="UniProtKB-KW"/>
</dbReference>
<dbReference type="InterPro" id="IPR007197">
    <property type="entry name" value="rSAM"/>
</dbReference>
<keyword evidence="5 17" id="KW-0808">Transferase</keyword>
<dbReference type="KEGG" id="mbw:MSBRW_2983"/>
<evidence type="ECO:0000256" key="13">
    <source>
        <dbReference type="ARBA" id="ARBA00044771"/>
    </source>
</evidence>
<dbReference type="AlphaFoldDB" id="A0A0E3LM16"/>
<dbReference type="GO" id="GO:0002926">
    <property type="term" value="P:tRNA wobble base 5-methoxycarbonylmethyl-2-thiouridinylation"/>
    <property type="evidence" value="ECO:0007669"/>
    <property type="project" value="TreeGrafter"/>
</dbReference>
<dbReference type="InterPro" id="IPR000182">
    <property type="entry name" value="GNAT_dom"/>
</dbReference>
<evidence type="ECO:0000256" key="7">
    <source>
        <dbReference type="ARBA" id="ARBA00022694"/>
    </source>
</evidence>
<feature type="binding site" evidence="15">
    <location>
        <position position="108"/>
    </location>
    <ligand>
        <name>[4Fe-4S] cluster</name>
        <dbReference type="ChEBI" id="CHEBI:49883"/>
        <note>4Fe-4S-S-AdoMet</note>
    </ligand>
</feature>
<dbReference type="Pfam" id="PF00583">
    <property type="entry name" value="Acetyltransf_1"/>
    <property type="match status" value="1"/>
</dbReference>
<dbReference type="InterPro" id="IPR056591">
    <property type="entry name" value="ELP3-like_N"/>
</dbReference>
<feature type="binding site" evidence="15">
    <location>
        <position position="100"/>
    </location>
    <ligand>
        <name>[4Fe-4S] cluster</name>
        <dbReference type="ChEBI" id="CHEBI:49883"/>
        <note>4Fe-4S-S-AdoMet</note>
    </ligand>
</feature>
<comment type="catalytic activity">
    <reaction evidence="14">
        <text>uridine(34) in tRNA + acetyl-CoA + S-adenosyl-L-methionine + H2O = 5-(carboxymethyl)uridine(34) in tRNA + 5'-deoxyadenosine + L-methionine + CoA + 2 H(+)</text>
        <dbReference type="Rhea" id="RHEA:61020"/>
        <dbReference type="Rhea" id="RHEA-COMP:10407"/>
        <dbReference type="Rhea" id="RHEA-COMP:11727"/>
        <dbReference type="ChEBI" id="CHEBI:15377"/>
        <dbReference type="ChEBI" id="CHEBI:15378"/>
        <dbReference type="ChEBI" id="CHEBI:17319"/>
        <dbReference type="ChEBI" id="CHEBI:57287"/>
        <dbReference type="ChEBI" id="CHEBI:57288"/>
        <dbReference type="ChEBI" id="CHEBI:57844"/>
        <dbReference type="ChEBI" id="CHEBI:59789"/>
        <dbReference type="ChEBI" id="CHEBI:65315"/>
        <dbReference type="ChEBI" id="CHEBI:74882"/>
        <dbReference type="EC" id="2.3.1.311"/>
    </reaction>
    <physiologicalReaction direction="left-to-right" evidence="14">
        <dbReference type="Rhea" id="RHEA:61021"/>
    </physiologicalReaction>
</comment>
<evidence type="ECO:0000256" key="4">
    <source>
        <dbReference type="ARBA" id="ARBA00022555"/>
    </source>
</evidence>
<gene>
    <name evidence="17" type="ORF">MSBRW_2983</name>
</gene>
<evidence type="ECO:0000256" key="6">
    <source>
        <dbReference type="ARBA" id="ARBA00022691"/>
    </source>
</evidence>
<dbReference type="Proteomes" id="UP000033038">
    <property type="component" value="Chromosome"/>
</dbReference>
<evidence type="ECO:0000256" key="14">
    <source>
        <dbReference type="ARBA" id="ARBA00047372"/>
    </source>
</evidence>
<dbReference type="GO" id="GO:0000049">
    <property type="term" value="F:tRNA binding"/>
    <property type="evidence" value="ECO:0007669"/>
    <property type="project" value="UniProtKB-KW"/>
</dbReference>
<dbReference type="EC" id="2.3.1.311" evidence="13"/>
<dbReference type="SUPFAM" id="SSF55729">
    <property type="entry name" value="Acyl-CoA N-acyltransferases (Nat)"/>
    <property type="match status" value="1"/>
</dbReference>
<keyword evidence="9" id="KW-0694">RNA-binding</keyword>
<dbReference type="FunFam" id="3.40.630.30:FF:000211">
    <property type="entry name" value="Histone acetyltransferase Elp3 homolog"/>
    <property type="match status" value="1"/>
</dbReference>
<dbReference type="Pfam" id="PF23613">
    <property type="entry name" value="ELP3_N"/>
    <property type="match status" value="1"/>
</dbReference>
<dbReference type="GO" id="GO:0005737">
    <property type="term" value="C:cytoplasm"/>
    <property type="evidence" value="ECO:0007669"/>
    <property type="project" value="TreeGrafter"/>
</dbReference>
<name>A0A0E3LM16_METBA</name>
<dbReference type="HOGENOM" id="CLU_025983_2_1_2"/>
<comment type="pathway">
    <text evidence="1">tRNA modification.</text>
</comment>
<keyword evidence="11 15" id="KW-0411">Iron-sulfur</keyword>
<evidence type="ECO:0000256" key="3">
    <source>
        <dbReference type="ARBA" id="ARBA00022485"/>
    </source>
</evidence>
<dbReference type="PANTHER" id="PTHR11135">
    <property type="entry name" value="HISTONE ACETYLTRANSFERASE-RELATED"/>
    <property type="match status" value="1"/>
</dbReference>
<dbReference type="Pfam" id="PF04055">
    <property type="entry name" value="Radical_SAM"/>
    <property type="match status" value="1"/>
</dbReference>
<proteinExistence type="inferred from homology"/>
<keyword evidence="7" id="KW-0819">tRNA processing</keyword>
<dbReference type="PROSITE" id="PS51186">
    <property type="entry name" value="GNAT"/>
    <property type="match status" value="1"/>
</dbReference>
<dbReference type="Gene3D" id="3.40.630.30">
    <property type="match status" value="1"/>
</dbReference>
<dbReference type="PATRIC" id="fig|1434109.4.peg.3886"/>
<comment type="cofactor">
    <cofactor evidence="15">
        <name>[4Fe-4S] cluster</name>
        <dbReference type="ChEBI" id="CHEBI:49883"/>
    </cofactor>
    <text evidence="15">Binds 1 [4Fe-4S] cluster. The cluster is coordinated with 3 cysteines and an exchangeable S-adenosyl-L-methionine.</text>
</comment>
<organism evidence="17 18">
    <name type="scientific">Methanosarcina barkeri str. Wiesmoor</name>
    <dbReference type="NCBI Taxonomy" id="1434109"/>
    <lineage>
        <taxon>Archaea</taxon>
        <taxon>Methanobacteriati</taxon>
        <taxon>Methanobacteriota</taxon>
        <taxon>Stenosarchaea group</taxon>
        <taxon>Methanomicrobia</taxon>
        <taxon>Methanosarcinales</taxon>
        <taxon>Methanosarcinaceae</taxon>
        <taxon>Methanosarcina</taxon>
    </lineage>
</organism>
<dbReference type="Gene3D" id="3.30.750.200">
    <property type="match status" value="1"/>
</dbReference>
<dbReference type="SUPFAM" id="SSF102114">
    <property type="entry name" value="Radical SAM enzymes"/>
    <property type="match status" value="1"/>
</dbReference>
<dbReference type="NCBIfam" id="TIGR01211">
    <property type="entry name" value="ELP3"/>
    <property type="match status" value="1"/>
</dbReference>
<reference evidence="17 18" key="1">
    <citation type="submission" date="2014-07" db="EMBL/GenBank/DDBJ databases">
        <title>Methanogenic archaea and the global carbon cycle.</title>
        <authorList>
            <person name="Henriksen J.R."/>
            <person name="Luke J."/>
            <person name="Reinhart S."/>
            <person name="Benedict M.N."/>
            <person name="Youngblut N.D."/>
            <person name="Metcalf M.E."/>
            <person name="Whitaker R.J."/>
            <person name="Metcalf W.W."/>
        </authorList>
    </citation>
    <scope>NUCLEOTIDE SEQUENCE [LARGE SCALE GENOMIC DNA]</scope>
    <source>
        <strain evidence="17 18">Wiesmoor</strain>
    </source>
</reference>
<comment type="similarity">
    <text evidence="2">Belongs to the ELP3 family.</text>
</comment>
<accession>A0A0E3LM16</accession>
<evidence type="ECO:0000313" key="18">
    <source>
        <dbReference type="Proteomes" id="UP000033038"/>
    </source>
</evidence>
<evidence type="ECO:0000259" key="16">
    <source>
        <dbReference type="PROSITE" id="PS51186"/>
    </source>
</evidence>
<dbReference type="GO" id="GO:0106261">
    <property type="term" value="F:tRNA uridine(34) acetyltransferase activity"/>
    <property type="evidence" value="ECO:0007669"/>
    <property type="project" value="UniProtKB-EC"/>
</dbReference>
<dbReference type="EMBL" id="CP009526">
    <property type="protein sequence ID" value="AKB52236.1"/>
    <property type="molecule type" value="Genomic_DNA"/>
</dbReference>
<dbReference type="SMART" id="SM00729">
    <property type="entry name" value="Elp3"/>
    <property type="match status" value="1"/>
</dbReference>
<protein>
    <recommendedName>
        <fullName evidence="13">tRNA carboxymethyluridine synthase</fullName>
        <ecNumber evidence="13">2.3.1.311</ecNumber>
    </recommendedName>
</protein>
<keyword evidence="6" id="KW-0949">S-adenosyl-L-methionine</keyword>
<keyword evidence="4" id="KW-0820">tRNA-binding</keyword>
<feature type="domain" description="N-acetyltransferase" evidence="16">
    <location>
        <begin position="422"/>
        <end position="558"/>
    </location>
</feature>
<evidence type="ECO:0000256" key="10">
    <source>
        <dbReference type="ARBA" id="ARBA00023004"/>
    </source>
</evidence>
<dbReference type="SFLD" id="SFLDG01086">
    <property type="entry name" value="elongater_protein-like"/>
    <property type="match status" value="1"/>
</dbReference>
<dbReference type="InterPro" id="IPR039661">
    <property type="entry name" value="ELP3"/>
</dbReference>
<evidence type="ECO:0000256" key="15">
    <source>
        <dbReference type="PIRSR" id="PIRSR005669-1"/>
    </source>
</evidence>
<dbReference type="Pfam" id="PF16199">
    <property type="entry name" value="Radical_SAM_C"/>
    <property type="match status" value="1"/>
</dbReference>
<evidence type="ECO:0000256" key="8">
    <source>
        <dbReference type="ARBA" id="ARBA00022723"/>
    </source>
</evidence>
<dbReference type="InterPro" id="IPR006638">
    <property type="entry name" value="Elp3/MiaA/NifB-like_rSAM"/>
</dbReference>
<dbReference type="PANTHER" id="PTHR11135:SF7">
    <property type="entry name" value="TRNA URIDINE(34) ACETYLTRANSFERASE"/>
    <property type="match status" value="1"/>
</dbReference>
<evidence type="ECO:0000256" key="2">
    <source>
        <dbReference type="ARBA" id="ARBA00005494"/>
    </source>
</evidence>
<dbReference type="SFLD" id="SFLDS00029">
    <property type="entry name" value="Radical_SAM"/>
    <property type="match status" value="1"/>
</dbReference>
<evidence type="ECO:0000256" key="5">
    <source>
        <dbReference type="ARBA" id="ARBA00022679"/>
    </source>
</evidence>
<dbReference type="CDD" id="cd04301">
    <property type="entry name" value="NAT_SF"/>
    <property type="match status" value="1"/>
</dbReference>
<dbReference type="InterPro" id="IPR032432">
    <property type="entry name" value="Radical_SAM_C"/>
</dbReference>
<keyword evidence="10 15" id="KW-0408">Iron</keyword>
<dbReference type="InterPro" id="IPR058240">
    <property type="entry name" value="rSAM_sf"/>
</dbReference>
<evidence type="ECO:0000256" key="12">
    <source>
        <dbReference type="ARBA" id="ARBA00023315"/>
    </source>
</evidence>
<dbReference type="InterPro" id="IPR016181">
    <property type="entry name" value="Acyl_CoA_acyltransferase"/>
</dbReference>
<sequence length="558" mass="63615">MNPRNRKTELEMKEDDYNKACREILEKVLAGEIENENQLNKAKKDVSKQYHLASLPRNGDVITQGSDEEQAVIKDFLKRKPVRTISGVAAIAVMTSPAPCPHGVCLPCPGGPKSAFKSPQSYMGREPAAMRAIQHGFDPYSQVESRLFQLKEIGHDVEKVELIVMGGTFSARNLDYQEWFIKRCLEAMNDFTGKEWREKAWRIGKSLPYIPLEEVQKANEKAEIRNVGITFETRPDWAGEKHVDEFLKLGGTKVELGVQSVYDFVLTRMQRGHGVAEIVRANQILRDSAFKVGFHMMPHLPGSDSELDLKGFKKLFEDPRFKPDYLKIYPTLVTEGTPLCRLWEAGDYEALSDEEAAELIADIKEILPKWVRLQRIQRDIPAYQIIAGVRKSNLRQLAEEKLRERGGKCHCIRCREVGHTSLKGRKINPKDIELTVESYEACGGTEHFIAFEDLAADVLIGFTRLRFPATPHRPELQDAALIRELHVYGSMVPIGKEAKQKEWQHRGYGKELLEYAEKMARENGYRKLAIISGIGAREYYRKFGYALDNVYMSKVLKD</sequence>
<evidence type="ECO:0000313" key="17">
    <source>
        <dbReference type="EMBL" id="AKB52236.1"/>
    </source>
</evidence>
<feature type="binding site" evidence="15">
    <location>
        <position position="105"/>
    </location>
    <ligand>
        <name>[4Fe-4S] cluster</name>
        <dbReference type="ChEBI" id="CHEBI:49883"/>
        <note>4Fe-4S-S-AdoMet</note>
    </ligand>
</feature>
<keyword evidence="3" id="KW-0004">4Fe-4S</keyword>
<dbReference type="SFLD" id="SFLDF00344">
    <property type="entry name" value="ELP3-like"/>
    <property type="match status" value="1"/>
</dbReference>
<evidence type="ECO:0000256" key="11">
    <source>
        <dbReference type="ARBA" id="ARBA00023014"/>
    </source>
</evidence>
<evidence type="ECO:0000256" key="1">
    <source>
        <dbReference type="ARBA" id="ARBA00005217"/>
    </source>
</evidence>
<dbReference type="PIRSF" id="PIRSF005669">
    <property type="entry name" value="Hist_AcTrfase_ELP3"/>
    <property type="match status" value="1"/>
</dbReference>
<evidence type="ECO:0000256" key="9">
    <source>
        <dbReference type="ARBA" id="ARBA00022884"/>
    </source>
</evidence>
<keyword evidence="12" id="KW-0012">Acyltransferase</keyword>
<keyword evidence="8 15" id="KW-0479">Metal-binding</keyword>
<dbReference type="GO" id="GO:0051539">
    <property type="term" value="F:4 iron, 4 sulfur cluster binding"/>
    <property type="evidence" value="ECO:0007669"/>
    <property type="project" value="UniProtKB-KW"/>
</dbReference>
<dbReference type="InterPro" id="IPR034687">
    <property type="entry name" value="ELP3-like"/>
</dbReference>